<feature type="compositionally biased region" description="Low complexity" evidence="1">
    <location>
        <begin position="721"/>
        <end position="735"/>
    </location>
</feature>
<evidence type="ECO:0000256" key="1">
    <source>
        <dbReference type="SAM" id="MobiDB-lite"/>
    </source>
</evidence>
<dbReference type="Pfam" id="PF08613">
    <property type="entry name" value="Cyclin"/>
    <property type="match status" value="1"/>
</dbReference>
<dbReference type="CDD" id="cd20557">
    <property type="entry name" value="CYCLIN_ScPCL1-like"/>
    <property type="match status" value="1"/>
</dbReference>
<dbReference type="GO" id="GO:0000307">
    <property type="term" value="C:cyclin-dependent protein kinase holoenzyme complex"/>
    <property type="evidence" value="ECO:0007669"/>
    <property type="project" value="TreeGrafter"/>
</dbReference>
<feature type="compositionally biased region" description="Polar residues" evidence="1">
    <location>
        <begin position="193"/>
        <end position="208"/>
    </location>
</feature>
<protein>
    <recommendedName>
        <fullName evidence="4">Cyclin-domain-containing protein</fullName>
    </recommendedName>
</protein>
<feature type="compositionally biased region" description="Polar residues" evidence="1">
    <location>
        <begin position="459"/>
        <end position="488"/>
    </location>
</feature>
<feature type="compositionally biased region" description="Low complexity" evidence="1">
    <location>
        <begin position="32"/>
        <end position="54"/>
    </location>
</feature>
<feature type="region of interest" description="Disordered" evidence="1">
    <location>
        <begin position="144"/>
        <end position="169"/>
    </location>
</feature>
<feature type="compositionally biased region" description="Low complexity" evidence="1">
    <location>
        <begin position="154"/>
        <end position="169"/>
    </location>
</feature>
<dbReference type="EMBL" id="JAAAXW010000078">
    <property type="protein sequence ID" value="KAF9545111.1"/>
    <property type="molecule type" value="Genomic_DNA"/>
</dbReference>
<organism evidence="2 3">
    <name type="scientific">Mortierella hygrophila</name>
    <dbReference type="NCBI Taxonomy" id="979708"/>
    <lineage>
        <taxon>Eukaryota</taxon>
        <taxon>Fungi</taxon>
        <taxon>Fungi incertae sedis</taxon>
        <taxon>Mucoromycota</taxon>
        <taxon>Mortierellomycotina</taxon>
        <taxon>Mortierellomycetes</taxon>
        <taxon>Mortierellales</taxon>
        <taxon>Mortierellaceae</taxon>
        <taxon>Mortierella</taxon>
    </lineage>
</organism>
<comment type="caution">
    <text evidence="2">The sequence shown here is derived from an EMBL/GenBank/DDBJ whole genome shotgun (WGS) entry which is preliminary data.</text>
</comment>
<feature type="compositionally biased region" description="Low complexity" evidence="1">
    <location>
        <begin position="98"/>
        <end position="119"/>
    </location>
</feature>
<feature type="region of interest" description="Disordered" evidence="1">
    <location>
        <begin position="601"/>
        <end position="657"/>
    </location>
</feature>
<evidence type="ECO:0000313" key="2">
    <source>
        <dbReference type="EMBL" id="KAF9545111.1"/>
    </source>
</evidence>
<evidence type="ECO:0000313" key="3">
    <source>
        <dbReference type="Proteomes" id="UP000723463"/>
    </source>
</evidence>
<dbReference type="GO" id="GO:0016538">
    <property type="term" value="F:cyclin-dependent protein serine/threonine kinase regulator activity"/>
    <property type="evidence" value="ECO:0007669"/>
    <property type="project" value="TreeGrafter"/>
</dbReference>
<sequence length="835" mass="91755">MCPSTGHLLGVHCSQQPYPFHPTPPYYNHSEPAASSYPQQQPPQSQSQQQQQQYLATPSSHLQPHQDQHFQSQPNIQRRQQQQQHPQQHLAVNTKIGSSTTSTSSSTASPLSSRKSQQQQSISQLADFAAHMVCYLLYGHQPAKPTHHHHHNASGTPPSSIPSSPLPGQGSHNPVSCLCEVCTPHTSEAHSPLRSTGSSGNSQYSTSWPHYLPPPPPSVSSSSSSSLSSPLDRPTHRRILSESDIVQPKPMFRKFCLDVLSATLLSPSVILLSLKYIQQLMINLKESNKIVNTGEGAEYRFFTGALILANKFLDDNTFTNKTWADITGMKIKDVNHLEMQFLSGIEFRLFTSSWQYSEWLAKLTQFTGTYMPSQHEVAYQQQTAAAQSPISPMDSNTTVAAAAAAEVSSGSGPVRDHGHSAVDGSNSSVHPYAVVPTSSLSMTSISHYIDSVKHIQHKSSSANSRFQRVAGSTSYHHSSQLASNPTTVPSHQHQHQHQHQYQSQQQQQQPQYSSLPPSGSFTSSPSSLPYAYQPRPAEPIHRKRSANIAFEGIMDRSPRYEPGLLPQITSQQQLSGGSTISRHKRFSSSSSVATLMGSLSTGQDVFHNGHSPMTQQPQRYQQQQRPLSSLPQRASSGALSHSFRTSGGHHLHQRSASGGNFYVDMPSAGSSPYGHESLTSHVVLSMPPNPRSLRTGGVHPLDEDHHHHHGYYTPSKGSYMPPQHTQQPPQQQQQQRHSNHKHRHSHGHLHSAVSPSYSPNGYESPCHSMGCTEYTSRNTQGGPMTYEIDPRLWGPLDSLSLYAITTQAAKRVVAQGKALSSSANGLHMYYPTTLA</sequence>
<feature type="region of interest" description="Disordered" evidence="1">
    <location>
        <begin position="189"/>
        <end position="242"/>
    </location>
</feature>
<accession>A0A9P6K3G4</accession>
<dbReference type="PANTHER" id="PTHR15615">
    <property type="match status" value="1"/>
</dbReference>
<dbReference type="Gene3D" id="1.10.472.10">
    <property type="entry name" value="Cyclin-like"/>
    <property type="match status" value="1"/>
</dbReference>
<feature type="compositionally biased region" description="Low complexity" evidence="1">
    <location>
        <begin position="615"/>
        <end position="633"/>
    </location>
</feature>
<dbReference type="GO" id="GO:0005634">
    <property type="term" value="C:nucleus"/>
    <property type="evidence" value="ECO:0007669"/>
    <property type="project" value="TreeGrafter"/>
</dbReference>
<feature type="compositionally biased region" description="Low complexity" evidence="1">
    <location>
        <begin position="499"/>
        <end position="529"/>
    </location>
</feature>
<keyword evidence="3" id="KW-1185">Reference proteome</keyword>
<proteinExistence type="predicted"/>
<dbReference type="Proteomes" id="UP000723463">
    <property type="component" value="Unassembled WGS sequence"/>
</dbReference>
<feature type="region of interest" description="Disordered" evidence="1">
    <location>
        <begin position="682"/>
        <end position="761"/>
    </location>
</feature>
<feature type="region of interest" description="Disordered" evidence="1">
    <location>
        <begin position="21"/>
        <end position="119"/>
    </location>
</feature>
<dbReference type="PANTHER" id="PTHR15615:SF27">
    <property type="entry name" value="PHO85 CYCLIN CLG1"/>
    <property type="match status" value="1"/>
</dbReference>
<dbReference type="GO" id="GO:0019901">
    <property type="term" value="F:protein kinase binding"/>
    <property type="evidence" value="ECO:0007669"/>
    <property type="project" value="InterPro"/>
</dbReference>
<feature type="compositionally biased region" description="Basic residues" evidence="1">
    <location>
        <begin position="737"/>
        <end position="749"/>
    </location>
</feature>
<dbReference type="InterPro" id="IPR013922">
    <property type="entry name" value="Cyclin_PHO80-like"/>
</dbReference>
<feature type="compositionally biased region" description="Polar residues" evidence="1">
    <location>
        <begin position="55"/>
        <end position="65"/>
    </location>
</feature>
<name>A0A9P6K3G4_9FUNG</name>
<dbReference type="AlphaFoldDB" id="A0A9P6K3G4"/>
<evidence type="ECO:0008006" key="4">
    <source>
        <dbReference type="Google" id="ProtNLM"/>
    </source>
</evidence>
<feature type="compositionally biased region" description="Low complexity" evidence="1">
    <location>
        <begin position="71"/>
        <end position="89"/>
    </location>
</feature>
<reference evidence="2" key="1">
    <citation type="journal article" date="2020" name="Fungal Divers.">
        <title>Resolving the Mortierellaceae phylogeny through synthesis of multi-gene phylogenetics and phylogenomics.</title>
        <authorList>
            <person name="Vandepol N."/>
            <person name="Liber J."/>
            <person name="Desiro A."/>
            <person name="Na H."/>
            <person name="Kennedy M."/>
            <person name="Barry K."/>
            <person name="Grigoriev I.V."/>
            <person name="Miller A.N."/>
            <person name="O'Donnell K."/>
            <person name="Stajich J.E."/>
            <person name="Bonito G."/>
        </authorList>
    </citation>
    <scope>NUCLEOTIDE SEQUENCE</scope>
    <source>
        <strain evidence="2">NRRL 2591</strain>
    </source>
</reference>
<feature type="region of interest" description="Disordered" evidence="1">
    <location>
        <begin position="407"/>
        <end position="426"/>
    </location>
</feature>
<feature type="compositionally biased region" description="Low complexity" evidence="1">
    <location>
        <begin position="219"/>
        <end position="231"/>
    </location>
</feature>
<feature type="region of interest" description="Disordered" evidence="1">
    <location>
        <begin position="459"/>
        <end position="544"/>
    </location>
</feature>
<gene>
    <name evidence="2" type="ORF">EC957_011266</name>
</gene>
<feature type="compositionally biased region" description="Polar residues" evidence="1">
    <location>
        <begin position="634"/>
        <end position="645"/>
    </location>
</feature>